<reference evidence="1 2" key="1">
    <citation type="submission" date="2019-11" db="EMBL/GenBank/DDBJ databases">
        <title>Draft Genome Sequence of Plant Growth-Promoting Rhizosphere-Associated Bacteria.</title>
        <authorList>
            <person name="Vasilyev I.Y."/>
            <person name="Radchenko V."/>
            <person name="Ilnitskaya E.V."/>
        </authorList>
    </citation>
    <scope>NUCLEOTIDE SEQUENCE [LARGE SCALE GENOMIC DNA]</scope>
    <source>
        <strain evidence="1 2">VRA_MhP_f</strain>
    </source>
</reference>
<dbReference type="Pfam" id="PF06952">
    <property type="entry name" value="PsiA"/>
    <property type="match status" value="1"/>
</dbReference>
<dbReference type="InterPro" id="IPR009713">
    <property type="entry name" value="Uncharacterised_PsiA"/>
</dbReference>
<proteinExistence type="predicted"/>
<name>A0A7X2MI43_ENTAG</name>
<dbReference type="EMBL" id="WKLC01000005">
    <property type="protein sequence ID" value="MSE13689.1"/>
    <property type="molecule type" value="Genomic_DNA"/>
</dbReference>
<evidence type="ECO:0000313" key="1">
    <source>
        <dbReference type="EMBL" id="MSE13689.1"/>
    </source>
</evidence>
<sequence>MIPVSRSLVPLSPARRAAMQAVAFVENRHERNVYCADYPYAHAFFRLLRGSRRVTLKEIRFFRPSMLEAEFRGNRQSWLAAIDRMIASAGEDCPHPLSSYDVHDLFTGWRFQGTERQRRKTELRDEKYSRQYRREREEKTRIHQAVKGQAEIDLAFHTPASVSSWISRWSDSQLHHTELEIMFYRWSERFPSRQVLQQPLRHRHFLIADLTQYAYALRITDLLSRGDQAGVAGDLGIFEYIATDSALHHFI</sequence>
<comment type="caution">
    <text evidence="1">The sequence shown here is derived from an EMBL/GenBank/DDBJ whole genome shotgun (WGS) entry which is preliminary data.</text>
</comment>
<gene>
    <name evidence="1" type="ORF">GKC49_00485</name>
</gene>
<organism evidence="1 2">
    <name type="scientific">Enterobacter agglomerans</name>
    <name type="common">Erwinia herbicola</name>
    <name type="synonym">Pantoea agglomerans</name>
    <dbReference type="NCBI Taxonomy" id="549"/>
    <lineage>
        <taxon>Bacteria</taxon>
        <taxon>Pseudomonadati</taxon>
        <taxon>Pseudomonadota</taxon>
        <taxon>Gammaproteobacteria</taxon>
        <taxon>Enterobacterales</taxon>
        <taxon>Erwiniaceae</taxon>
        <taxon>Pantoea</taxon>
        <taxon>Pantoea agglomerans group</taxon>
    </lineage>
</organism>
<evidence type="ECO:0000313" key="2">
    <source>
        <dbReference type="Proteomes" id="UP000461948"/>
    </source>
</evidence>
<protein>
    <submittedName>
        <fullName evidence="1">Plasmid SOS inhibition protein A</fullName>
    </submittedName>
</protein>
<accession>A0A7X2MI43</accession>
<dbReference type="Proteomes" id="UP000461948">
    <property type="component" value="Unassembled WGS sequence"/>
</dbReference>
<dbReference type="AlphaFoldDB" id="A0A7X2MI43"/>